<evidence type="ECO:0000256" key="1">
    <source>
        <dbReference type="SAM" id="SignalP"/>
    </source>
</evidence>
<protein>
    <submittedName>
        <fullName evidence="3">Uncharacterized protein LOC111083405</fullName>
    </submittedName>
</protein>
<feature type="signal peptide" evidence="1">
    <location>
        <begin position="1"/>
        <end position="19"/>
    </location>
</feature>
<name>A0ABM1RW65_LIMPO</name>
<dbReference type="Proteomes" id="UP000694941">
    <property type="component" value="Unplaced"/>
</dbReference>
<organism evidence="2 3">
    <name type="scientific">Limulus polyphemus</name>
    <name type="common">Atlantic horseshoe crab</name>
    <dbReference type="NCBI Taxonomy" id="6850"/>
    <lineage>
        <taxon>Eukaryota</taxon>
        <taxon>Metazoa</taxon>
        <taxon>Ecdysozoa</taxon>
        <taxon>Arthropoda</taxon>
        <taxon>Chelicerata</taxon>
        <taxon>Merostomata</taxon>
        <taxon>Xiphosura</taxon>
        <taxon>Limulidae</taxon>
        <taxon>Limulus</taxon>
    </lineage>
</organism>
<evidence type="ECO:0000313" key="2">
    <source>
        <dbReference type="Proteomes" id="UP000694941"/>
    </source>
</evidence>
<dbReference type="GeneID" id="111083405"/>
<dbReference type="RefSeq" id="XP_022235620.1">
    <property type="nucleotide sequence ID" value="XM_022379912.1"/>
</dbReference>
<keyword evidence="2" id="KW-1185">Reference proteome</keyword>
<proteinExistence type="predicted"/>
<keyword evidence="1" id="KW-0732">Signal</keyword>
<accession>A0ABM1RW65</accession>
<sequence length="121" mass="14072">MKVLFAALVVLVSLAMTKGNTIDIGWQLMCKMKEENPQKINEVRKCFQEMFRGKKEWFPAAIRECESSKFPNKNLADFFKVMCSKEKEADAQEVRKCMNGKFLEAHEDSEYTLTETIKNCF</sequence>
<gene>
    <name evidence="3" type="primary">LOC111083405</name>
</gene>
<evidence type="ECO:0000313" key="3">
    <source>
        <dbReference type="RefSeq" id="XP_022235620.1"/>
    </source>
</evidence>
<reference evidence="3" key="1">
    <citation type="submission" date="2025-08" db="UniProtKB">
        <authorList>
            <consortium name="RefSeq"/>
        </authorList>
    </citation>
    <scope>IDENTIFICATION</scope>
    <source>
        <tissue evidence="3">Muscle</tissue>
    </source>
</reference>
<feature type="chain" id="PRO_5047395564" evidence="1">
    <location>
        <begin position="20"/>
        <end position="121"/>
    </location>
</feature>